<dbReference type="EMBL" id="JANJYJ010000005">
    <property type="protein sequence ID" value="KAK3212754.1"/>
    <property type="molecule type" value="Genomic_DNA"/>
</dbReference>
<dbReference type="AlphaFoldDB" id="A0AAE0AF21"/>
<organism evidence="1 2">
    <name type="scientific">Dipteronia sinensis</name>
    <dbReference type="NCBI Taxonomy" id="43782"/>
    <lineage>
        <taxon>Eukaryota</taxon>
        <taxon>Viridiplantae</taxon>
        <taxon>Streptophyta</taxon>
        <taxon>Embryophyta</taxon>
        <taxon>Tracheophyta</taxon>
        <taxon>Spermatophyta</taxon>
        <taxon>Magnoliopsida</taxon>
        <taxon>eudicotyledons</taxon>
        <taxon>Gunneridae</taxon>
        <taxon>Pentapetalae</taxon>
        <taxon>rosids</taxon>
        <taxon>malvids</taxon>
        <taxon>Sapindales</taxon>
        <taxon>Sapindaceae</taxon>
        <taxon>Hippocastanoideae</taxon>
        <taxon>Acereae</taxon>
        <taxon>Dipteronia</taxon>
    </lineage>
</organism>
<accession>A0AAE0AF21</accession>
<name>A0AAE0AF21_9ROSI</name>
<comment type="caution">
    <text evidence="1">The sequence shown here is derived from an EMBL/GenBank/DDBJ whole genome shotgun (WGS) entry which is preliminary data.</text>
</comment>
<evidence type="ECO:0000313" key="2">
    <source>
        <dbReference type="Proteomes" id="UP001281410"/>
    </source>
</evidence>
<gene>
    <name evidence="1" type="ORF">Dsin_017460</name>
</gene>
<reference evidence="1" key="1">
    <citation type="journal article" date="2023" name="Plant J.">
        <title>Genome sequences and population genomics provide insights into the demographic history, inbreeding, and mutation load of two 'living fossil' tree species of Dipteronia.</title>
        <authorList>
            <person name="Feng Y."/>
            <person name="Comes H.P."/>
            <person name="Chen J."/>
            <person name="Zhu S."/>
            <person name="Lu R."/>
            <person name="Zhang X."/>
            <person name="Li P."/>
            <person name="Qiu J."/>
            <person name="Olsen K.M."/>
            <person name="Qiu Y."/>
        </authorList>
    </citation>
    <scope>NUCLEOTIDE SEQUENCE</scope>
    <source>
        <strain evidence="1">NBL</strain>
    </source>
</reference>
<sequence>MGAKKNTDPLFLFSDVPIIGILPGIPRRSKEAVHDRVGDYLFAEKFLRRRRLARTPLPIAFLHRQHLRDPLLQALVQHHLLDLRHLHRHSNNDCVGGADGVGEGV</sequence>
<evidence type="ECO:0000313" key="1">
    <source>
        <dbReference type="EMBL" id="KAK3212754.1"/>
    </source>
</evidence>
<proteinExistence type="predicted"/>
<keyword evidence="2" id="KW-1185">Reference proteome</keyword>
<protein>
    <submittedName>
        <fullName evidence="1">Uncharacterized protein</fullName>
    </submittedName>
</protein>
<dbReference type="Proteomes" id="UP001281410">
    <property type="component" value="Unassembled WGS sequence"/>
</dbReference>